<dbReference type="Proteomes" id="UP001633002">
    <property type="component" value="Unassembled WGS sequence"/>
</dbReference>
<proteinExistence type="predicted"/>
<evidence type="ECO:0000256" key="1">
    <source>
        <dbReference type="SAM" id="MobiDB-lite"/>
    </source>
</evidence>
<reference evidence="2 3" key="1">
    <citation type="submission" date="2024-09" db="EMBL/GenBank/DDBJ databases">
        <title>Chromosome-scale assembly of Riccia sorocarpa.</title>
        <authorList>
            <person name="Paukszto L."/>
        </authorList>
    </citation>
    <scope>NUCLEOTIDE SEQUENCE [LARGE SCALE GENOMIC DNA]</scope>
    <source>
        <strain evidence="2">LP-2024</strain>
        <tissue evidence="2">Aerial parts of the thallus</tissue>
    </source>
</reference>
<feature type="region of interest" description="Disordered" evidence="1">
    <location>
        <begin position="23"/>
        <end position="131"/>
    </location>
</feature>
<dbReference type="AlphaFoldDB" id="A0ABD3HDB9"/>
<feature type="compositionally biased region" description="Polar residues" evidence="1">
    <location>
        <begin position="63"/>
        <end position="81"/>
    </location>
</feature>
<protein>
    <submittedName>
        <fullName evidence="2">Uncharacterized protein</fullName>
    </submittedName>
</protein>
<evidence type="ECO:0000313" key="3">
    <source>
        <dbReference type="Proteomes" id="UP001633002"/>
    </source>
</evidence>
<evidence type="ECO:0000313" key="2">
    <source>
        <dbReference type="EMBL" id="KAL3688016.1"/>
    </source>
</evidence>
<keyword evidence="3" id="KW-1185">Reference proteome</keyword>
<sequence>MAKKQMSEEEIIQALKKVAIKATPESNELAVQKEADEEDDHKEVTAGAEGPSNKANDVGGQRTGNTINQEHSISRNTSVESNPGERAQQYGEIQRQGFSRQQLDINSSPGREDHGDRMQIVPEENTHTLYQ</sequence>
<gene>
    <name evidence="2" type="ORF">R1sor_014325</name>
</gene>
<comment type="caution">
    <text evidence="2">The sequence shown here is derived from an EMBL/GenBank/DDBJ whole genome shotgun (WGS) entry which is preliminary data.</text>
</comment>
<feature type="compositionally biased region" description="Polar residues" evidence="1">
    <location>
        <begin position="96"/>
        <end position="109"/>
    </location>
</feature>
<dbReference type="EMBL" id="JBJQOH010000004">
    <property type="protein sequence ID" value="KAL3688016.1"/>
    <property type="molecule type" value="Genomic_DNA"/>
</dbReference>
<name>A0ABD3HDB9_9MARC</name>
<organism evidence="2 3">
    <name type="scientific">Riccia sorocarpa</name>
    <dbReference type="NCBI Taxonomy" id="122646"/>
    <lineage>
        <taxon>Eukaryota</taxon>
        <taxon>Viridiplantae</taxon>
        <taxon>Streptophyta</taxon>
        <taxon>Embryophyta</taxon>
        <taxon>Marchantiophyta</taxon>
        <taxon>Marchantiopsida</taxon>
        <taxon>Marchantiidae</taxon>
        <taxon>Marchantiales</taxon>
        <taxon>Ricciaceae</taxon>
        <taxon>Riccia</taxon>
    </lineage>
</organism>
<accession>A0ABD3HDB9</accession>